<accession>A0A1I4LKW8</accession>
<dbReference type="GO" id="GO:0016740">
    <property type="term" value="F:transferase activity"/>
    <property type="evidence" value="ECO:0007669"/>
    <property type="project" value="UniProtKB-KW"/>
</dbReference>
<evidence type="ECO:0000313" key="1">
    <source>
        <dbReference type="EMBL" id="SFL91599.1"/>
    </source>
</evidence>
<protein>
    <submittedName>
        <fullName evidence="1">Glycosyl transferase family 2</fullName>
    </submittedName>
</protein>
<evidence type="ECO:0000313" key="2">
    <source>
        <dbReference type="Proteomes" id="UP000199144"/>
    </source>
</evidence>
<dbReference type="OrthoDB" id="7203640at2"/>
<gene>
    <name evidence="1" type="ORF">SAMN04488042_102132</name>
</gene>
<organism evidence="1 2">
    <name type="scientific">Shimia aestuarii</name>
    <dbReference type="NCBI Taxonomy" id="254406"/>
    <lineage>
        <taxon>Bacteria</taxon>
        <taxon>Pseudomonadati</taxon>
        <taxon>Pseudomonadota</taxon>
        <taxon>Alphaproteobacteria</taxon>
        <taxon>Rhodobacterales</taxon>
        <taxon>Roseobacteraceae</taxon>
    </lineage>
</organism>
<keyword evidence="2" id="KW-1185">Reference proteome</keyword>
<dbReference type="STRING" id="254406.SAMN04488042_102132"/>
<dbReference type="RefSeq" id="WP_093092908.1">
    <property type="nucleotide sequence ID" value="NZ_FOTQ01000002.1"/>
</dbReference>
<dbReference type="EMBL" id="FOTQ01000002">
    <property type="protein sequence ID" value="SFL91599.1"/>
    <property type="molecule type" value="Genomic_DNA"/>
</dbReference>
<reference evidence="1 2" key="1">
    <citation type="submission" date="2016-10" db="EMBL/GenBank/DDBJ databases">
        <authorList>
            <person name="de Groot N.N."/>
        </authorList>
    </citation>
    <scope>NUCLEOTIDE SEQUENCE [LARGE SCALE GENOMIC DNA]</scope>
    <source>
        <strain evidence="1 2">DSM 15283</strain>
    </source>
</reference>
<dbReference type="Pfam" id="PF13704">
    <property type="entry name" value="Glyco_tranf_2_4"/>
    <property type="match status" value="1"/>
</dbReference>
<name>A0A1I4LKW8_9RHOB</name>
<keyword evidence="1" id="KW-0808">Transferase</keyword>
<dbReference type="Proteomes" id="UP000199144">
    <property type="component" value="Unassembled WGS sequence"/>
</dbReference>
<proteinExistence type="predicted"/>
<dbReference type="AlphaFoldDB" id="A0A1I4LKW8"/>
<sequence>MSRWGIVSTIKAPPSEILDFVAYHLDLGADHMFIYLDNQNPRAEAALQTHPRVTVTRTDGDYWKAQTIKKPARHQPRQTANASHAYRRAHGLDWLAHIDVDEFLCPADRSVGALLGALPRDMVCARVRPAETLATDGVAGLDPNATYCKAWMPGDESRITLEKELYPNFGGYIRSGFVSHVVGKIFIRTGLENLDFRIHRGMQDKQEIGPRTVLGGIDLCHRHIPSWDTWQKIMDYRMTKGSYRSELKPTRKPELGGLSLNELFSFLLQDGGKDALRAFFDEVCLARPELLQKLRENGLLRVYHLDAATKRKKHFPEFE</sequence>